<evidence type="ECO:0000259" key="2">
    <source>
        <dbReference type="Pfam" id="PF02517"/>
    </source>
</evidence>
<accession>A0A5P6VSX7</accession>
<evidence type="ECO:0000313" key="4">
    <source>
        <dbReference type="Proteomes" id="UP000327030"/>
    </source>
</evidence>
<feature type="domain" description="CAAX prenyl protease 2/Lysostaphin resistance protein A-like" evidence="2">
    <location>
        <begin position="172"/>
        <end position="226"/>
    </location>
</feature>
<feature type="transmembrane region" description="Helical" evidence="1">
    <location>
        <begin position="52"/>
        <end position="69"/>
    </location>
</feature>
<reference evidence="4" key="1">
    <citation type="submission" date="2019-08" db="EMBL/GenBank/DDBJ databases">
        <title>Complete Genome Sequence of the Polysaccharide-Degrading Rumen Bacterium Pseudobutyrivibrio xylanivorans MA3014.</title>
        <authorList>
            <person name="Palevich N."/>
            <person name="Maclean P.H."/>
            <person name="Kelly W.J."/>
            <person name="Leahy S.C."/>
            <person name="Rakonjac J."/>
            <person name="Attwood G.T."/>
        </authorList>
    </citation>
    <scope>NUCLEOTIDE SEQUENCE [LARGE SCALE GENOMIC DNA]</scope>
    <source>
        <strain evidence="4">MA3014</strain>
    </source>
</reference>
<feature type="transmembrane region" description="Helical" evidence="1">
    <location>
        <begin position="89"/>
        <end position="113"/>
    </location>
</feature>
<dbReference type="Pfam" id="PF02517">
    <property type="entry name" value="Rce1-like"/>
    <property type="match status" value="1"/>
</dbReference>
<keyword evidence="1" id="KW-0812">Transmembrane</keyword>
<dbReference type="InterPro" id="IPR003675">
    <property type="entry name" value="Rce1/LyrA-like_dom"/>
</dbReference>
<keyword evidence="1" id="KW-1133">Transmembrane helix</keyword>
<keyword evidence="3" id="KW-0378">Hydrolase</keyword>
<dbReference type="KEGG" id="pxv:FXF36_05235"/>
<keyword evidence="3" id="KW-0645">Protease</keyword>
<dbReference type="GO" id="GO:0004175">
    <property type="term" value="F:endopeptidase activity"/>
    <property type="evidence" value="ECO:0007669"/>
    <property type="project" value="UniProtKB-ARBA"/>
</dbReference>
<dbReference type="AlphaFoldDB" id="A0A5P6VSX7"/>
<organism evidence="3 4">
    <name type="scientific">Pseudobutyrivibrio xylanivorans</name>
    <dbReference type="NCBI Taxonomy" id="185007"/>
    <lineage>
        <taxon>Bacteria</taxon>
        <taxon>Bacillati</taxon>
        <taxon>Bacillota</taxon>
        <taxon>Clostridia</taxon>
        <taxon>Lachnospirales</taxon>
        <taxon>Lachnospiraceae</taxon>
        <taxon>Pseudobutyrivibrio</taxon>
    </lineage>
</organism>
<feature type="transmembrane region" description="Helical" evidence="1">
    <location>
        <begin position="190"/>
        <end position="210"/>
    </location>
</feature>
<dbReference type="GO" id="GO:0008237">
    <property type="term" value="F:metallopeptidase activity"/>
    <property type="evidence" value="ECO:0007669"/>
    <property type="project" value="UniProtKB-KW"/>
</dbReference>
<name>A0A5P6VSX7_PSEXY</name>
<evidence type="ECO:0000313" key="3">
    <source>
        <dbReference type="EMBL" id="QFJ54304.1"/>
    </source>
</evidence>
<dbReference type="RefSeq" id="WP_151622798.1">
    <property type="nucleotide sequence ID" value="NZ_CP043028.1"/>
</dbReference>
<keyword evidence="1" id="KW-0472">Membrane</keyword>
<sequence>MENGTKTEAFKTTDKKQYSEYLLIAFLTYMSLYIIFNSALEQFFKSNPIYKIGNYVGLFLAICTLIPLARKVPTDFLIAPLKVNKKKIWHALTVGLFLCLLFGSLMIGLKWAILQVAPELLNRAQPFFYFRRLMPGRITTNTILYPFTAFWQEYCTNVMGYDGMRTLLVGNHRKHKSVSVVALFFGAMHYLYGFPMIVFTALFVLFMNFIYRKTKNLWVCMLVHFFLGQLLFTLQLQKIGLGL</sequence>
<dbReference type="Proteomes" id="UP000327030">
    <property type="component" value="Chromosome 1"/>
</dbReference>
<gene>
    <name evidence="3" type="ORF">FXF36_05235</name>
</gene>
<proteinExistence type="predicted"/>
<feature type="transmembrane region" description="Helical" evidence="1">
    <location>
        <begin position="21"/>
        <end position="40"/>
    </location>
</feature>
<keyword evidence="3" id="KW-0482">Metalloprotease</keyword>
<protein>
    <submittedName>
        <fullName evidence="3">CPBP family intramembrane metalloprotease</fullName>
    </submittedName>
</protein>
<feature type="transmembrane region" description="Helical" evidence="1">
    <location>
        <begin position="217"/>
        <end position="236"/>
    </location>
</feature>
<evidence type="ECO:0000256" key="1">
    <source>
        <dbReference type="SAM" id="Phobius"/>
    </source>
</evidence>
<dbReference type="OrthoDB" id="2032949at2"/>
<dbReference type="EMBL" id="CP043028">
    <property type="protein sequence ID" value="QFJ54304.1"/>
    <property type="molecule type" value="Genomic_DNA"/>
</dbReference>
<dbReference type="GO" id="GO:0080120">
    <property type="term" value="P:CAAX-box protein maturation"/>
    <property type="evidence" value="ECO:0007669"/>
    <property type="project" value="UniProtKB-ARBA"/>
</dbReference>